<name>A0A388JPE4_CHABU</name>
<feature type="compositionally biased region" description="Gly residues" evidence="1">
    <location>
        <begin position="180"/>
        <end position="190"/>
    </location>
</feature>
<comment type="caution">
    <text evidence="3">The sequence shown here is derived from an EMBL/GenBank/DDBJ whole genome shotgun (WGS) entry which is preliminary data.</text>
</comment>
<keyword evidence="4" id="KW-1185">Reference proteome</keyword>
<evidence type="ECO:0000256" key="1">
    <source>
        <dbReference type="SAM" id="MobiDB-lite"/>
    </source>
</evidence>
<proteinExistence type="predicted"/>
<evidence type="ECO:0000313" key="4">
    <source>
        <dbReference type="Proteomes" id="UP000265515"/>
    </source>
</evidence>
<dbReference type="InterPro" id="IPR001005">
    <property type="entry name" value="SANT/Myb"/>
</dbReference>
<evidence type="ECO:0000259" key="2">
    <source>
        <dbReference type="PROSITE" id="PS50090"/>
    </source>
</evidence>
<dbReference type="Gene3D" id="1.10.10.60">
    <property type="entry name" value="Homeodomain-like"/>
    <property type="match status" value="1"/>
</dbReference>
<accession>A0A388JPE4</accession>
<organism evidence="3 4">
    <name type="scientific">Chara braunii</name>
    <name type="common">Braun's stonewort</name>
    <dbReference type="NCBI Taxonomy" id="69332"/>
    <lineage>
        <taxon>Eukaryota</taxon>
        <taxon>Viridiplantae</taxon>
        <taxon>Streptophyta</taxon>
        <taxon>Charophyceae</taxon>
        <taxon>Charales</taxon>
        <taxon>Characeae</taxon>
        <taxon>Chara</taxon>
    </lineage>
</organism>
<reference evidence="3 4" key="1">
    <citation type="journal article" date="2018" name="Cell">
        <title>The Chara Genome: Secondary Complexity and Implications for Plant Terrestrialization.</title>
        <authorList>
            <person name="Nishiyama T."/>
            <person name="Sakayama H."/>
            <person name="Vries J.D."/>
            <person name="Buschmann H."/>
            <person name="Saint-Marcoux D."/>
            <person name="Ullrich K.K."/>
            <person name="Haas F.B."/>
            <person name="Vanderstraeten L."/>
            <person name="Becker D."/>
            <person name="Lang D."/>
            <person name="Vosolsobe S."/>
            <person name="Rombauts S."/>
            <person name="Wilhelmsson P.K.I."/>
            <person name="Janitza P."/>
            <person name="Kern R."/>
            <person name="Heyl A."/>
            <person name="Rumpler F."/>
            <person name="Villalobos L.I.A.C."/>
            <person name="Clay J.M."/>
            <person name="Skokan R."/>
            <person name="Toyoda A."/>
            <person name="Suzuki Y."/>
            <person name="Kagoshima H."/>
            <person name="Schijlen E."/>
            <person name="Tajeshwar N."/>
            <person name="Catarino B."/>
            <person name="Hetherington A.J."/>
            <person name="Saltykova A."/>
            <person name="Bonnot C."/>
            <person name="Breuninger H."/>
            <person name="Symeonidi A."/>
            <person name="Radhakrishnan G.V."/>
            <person name="Van Nieuwerburgh F."/>
            <person name="Deforce D."/>
            <person name="Chang C."/>
            <person name="Karol K.G."/>
            <person name="Hedrich R."/>
            <person name="Ulvskov P."/>
            <person name="Glockner G."/>
            <person name="Delwiche C.F."/>
            <person name="Petrasek J."/>
            <person name="Van de Peer Y."/>
            <person name="Friml J."/>
            <person name="Beilby M."/>
            <person name="Dolan L."/>
            <person name="Kohara Y."/>
            <person name="Sugano S."/>
            <person name="Fujiyama A."/>
            <person name="Delaux P.-M."/>
            <person name="Quint M."/>
            <person name="TheiBen G."/>
            <person name="Hagemann M."/>
            <person name="Harholt J."/>
            <person name="Dunand C."/>
            <person name="Zachgo S."/>
            <person name="Langdale J."/>
            <person name="Maumus F."/>
            <person name="Straeten D.V.D."/>
            <person name="Gould S.B."/>
            <person name="Rensing S.A."/>
        </authorList>
    </citation>
    <scope>NUCLEOTIDE SEQUENCE [LARGE SCALE GENOMIC DNA]</scope>
    <source>
        <strain evidence="3 4">S276</strain>
    </source>
</reference>
<feature type="region of interest" description="Disordered" evidence="1">
    <location>
        <begin position="140"/>
        <end position="194"/>
    </location>
</feature>
<feature type="domain" description="Myb-like" evidence="2">
    <location>
        <begin position="216"/>
        <end position="279"/>
    </location>
</feature>
<dbReference type="EMBL" id="BFEA01000005">
    <property type="protein sequence ID" value="GBG59643.1"/>
    <property type="molecule type" value="Genomic_DNA"/>
</dbReference>
<dbReference type="OrthoDB" id="8933168at2759"/>
<gene>
    <name evidence="3" type="ORF">CBR_g49907</name>
</gene>
<feature type="compositionally biased region" description="Acidic residues" evidence="1">
    <location>
        <begin position="156"/>
        <end position="172"/>
    </location>
</feature>
<feature type="region of interest" description="Disordered" evidence="1">
    <location>
        <begin position="53"/>
        <end position="75"/>
    </location>
</feature>
<dbReference type="Gramene" id="GBG59643">
    <property type="protein sequence ID" value="GBG59643"/>
    <property type="gene ID" value="CBR_g49907"/>
</dbReference>
<feature type="compositionally biased region" description="Basic and acidic residues" evidence="1">
    <location>
        <begin position="140"/>
        <end position="150"/>
    </location>
</feature>
<dbReference type="PROSITE" id="PS50090">
    <property type="entry name" value="MYB_LIKE"/>
    <property type="match status" value="1"/>
</dbReference>
<sequence length="324" mass="34732">MSEGARTVMQGAASEGAMETLLYSNGRHGMCQPLDLQLSSGGQRAVTRTVLVDDPSQSTGDPSVGAQGGRCSRSHASHAEPAMTAYRGGCCQQSEFSPVVGAPSGAAAGVQRTGQSASLPSMTRCAKRIIARDWMMRATSDGEREVKGDDYGDGAADGDDMDDVEGNTEDEPSLPPGAQNTGGGAQTGVGRGREKGNVRVVSADGGDGTSGGCTYWSLDESLILVRCERDYDEAIAAAGSNFARMKNKEWKWTDIAKRMSAQGVVKGWDACMKRWENVIGWYRRIFDREKDSGPGNFVVTSVSGDEMEFSYANHQLRTLWMREK</sequence>
<dbReference type="Proteomes" id="UP000265515">
    <property type="component" value="Unassembled WGS sequence"/>
</dbReference>
<evidence type="ECO:0000313" key="3">
    <source>
        <dbReference type="EMBL" id="GBG59643.1"/>
    </source>
</evidence>
<dbReference type="AlphaFoldDB" id="A0A388JPE4"/>
<protein>
    <recommendedName>
        <fullName evidence="2">Myb-like domain-containing protein</fullName>
    </recommendedName>
</protein>